<dbReference type="PANTHER" id="PTHR43318">
    <property type="entry name" value="UDP-N-ACETYLGLUCOSAMINE 4,6-DEHYDRATASE"/>
    <property type="match status" value="1"/>
</dbReference>
<comment type="similarity">
    <text evidence="1">Belongs to the polysaccharide synthase family.</text>
</comment>
<evidence type="ECO:0000256" key="1">
    <source>
        <dbReference type="ARBA" id="ARBA00007430"/>
    </source>
</evidence>
<dbReference type="AlphaFoldDB" id="L7VSJ9"/>
<dbReference type="EMBL" id="JX649891">
    <property type="protein sequence ID" value="AGC72062.1"/>
    <property type="molecule type" value="Genomic_DNA"/>
</dbReference>
<dbReference type="SUPFAM" id="SSF51735">
    <property type="entry name" value="NAD(P)-binding Rossmann-fold domains"/>
    <property type="match status" value="1"/>
</dbReference>
<dbReference type="Gene3D" id="3.40.50.720">
    <property type="entry name" value="NAD(P)-binding Rossmann-like Domain"/>
    <property type="match status" value="2"/>
</dbReference>
<protein>
    <submittedName>
        <fullName evidence="4">UDP-N-acetylglucosamine 4,6-dehydratase</fullName>
    </submittedName>
</protein>
<proteinExistence type="inferred from homology"/>
<keyword evidence="2" id="KW-1133">Transmembrane helix</keyword>
<evidence type="ECO:0000256" key="2">
    <source>
        <dbReference type="SAM" id="Phobius"/>
    </source>
</evidence>
<organism evidence="4">
    <name type="scientific">uncultured bacterium A1Q1_fos_291</name>
    <dbReference type="NCBI Taxonomy" id="1256570"/>
    <lineage>
        <taxon>Bacteria</taxon>
        <taxon>environmental samples</taxon>
    </lineage>
</organism>
<dbReference type="InterPro" id="IPR036291">
    <property type="entry name" value="NAD(P)-bd_dom_sf"/>
</dbReference>
<keyword evidence="2" id="KW-0472">Membrane</keyword>
<dbReference type="InterPro" id="IPR003869">
    <property type="entry name" value="Polysac_CapD-like"/>
</dbReference>
<dbReference type="InterPro" id="IPR051203">
    <property type="entry name" value="Polysaccharide_Synthase-Rel"/>
</dbReference>
<reference evidence="4" key="1">
    <citation type="submission" date="2012-09" db="EMBL/GenBank/DDBJ databases">
        <title>Metagenomic Characterization of a Microbial Community in Wastewater Detects High Levels of Antibiotic Resistance.</title>
        <authorList>
            <person name="Abrams M."/>
            <person name="Caldwell A."/>
            <person name="Vandaei E."/>
            <person name="Lee W."/>
            <person name="Perrott J."/>
            <person name="Khan S.Y."/>
            <person name="Ta J."/>
            <person name="Romero D."/>
            <person name="Nguyen V."/>
            <person name="Pourmand N."/>
            <person name="Ouverney C.C."/>
        </authorList>
    </citation>
    <scope>NUCLEOTIDE SEQUENCE</scope>
</reference>
<accession>L7VSJ9</accession>
<evidence type="ECO:0000259" key="3">
    <source>
        <dbReference type="Pfam" id="PF02719"/>
    </source>
</evidence>
<keyword evidence="2" id="KW-0812">Transmembrane</keyword>
<dbReference type="CDD" id="cd05237">
    <property type="entry name" value="UDP_invert_4-6DH_SDR_e"/>
    <property type="match status" value="1"/>
</dbReference>
<dbReference type="Pfam" id="PF02719">
    <property type="entry name" value="Polysacc_synt_2"/>
    <property type="match status" value="1"/>
</dbReference>
<evidence type="ECO:0000313" key="4">
    <source>
        <dbReference type="EMBL" id="AGC72062.1"/>
    </source>
</evidence>
<feature type="domain" description="Polysaccharide biosynthesis protein CapD-like" evidence="3">
    <location>
        <begin position="259"/>
        <end position="546"/>
    </location>
</feature>
<name>L7VSJ9_9BACT</name>
<feature type="transmembrane region" description="Helical" evidence="2">
    <location>
        <begin position="51"/>
        <end position="73"/>
    </location>
</feature>
<dbReference type="PANTHER" id="PTHR43318:SF1">
    <property type="entry name" value="POLYSACCHARIDE BIOSYNTHESIS PROTEIN EPSC-RELATED"/>
    <property type="match status" value="1"/>
</dbReference>
<sequence length="605" mass="67404">MFCALLLRFDFVLTEYARSVLRESVLIVVLLKIAVVLFSRDWRRRMRYSTIYDLAWSAGICLVCGILISALQIAHETMPQIPRSVIAMDALISATAIASARIMAQAVRTLRNAMRNSNASRTLIYANGSESAAMTTSIQTSSLTLRVVGIVSPGNLIPNSVIAGVPVYDGSMGLESIIRKTRAEVLLMPSRLSGREVREVSEVCLLNGVNAHLVPSIDEIPSGRFELKLREVTIDDLLRREPNQIDMAGISTFLRNRVIMVTGASGSIGSEVCRQLLSFGPRKIILLDQSEYGIFHLEQEFLARQKDPAAKLPQLEFIVEDITDRDAMTRIFLLHRPAVVFHAAAYKHVPLMESNPQAAVRNNVFGTQVLVDVADRFSVERFVMISTDKAVRPTNVMGATKLIAEQYLHSVASHSKTRFITVRFGNVLNSAGSVVPTFRRQIEEGGPVTVTDPRMLRYFMTIPEAVQLVLQSGAVGESGDVLILDMGEPVRIVDLAKDMIRLSGQRYPDDIDIVYTGLRPGEKLYEELFYETEQNAVRIHEKIFRAPRESEAISATMKDELGLLAEHLYSGREELREVLWQVTSRIVERSSSRPEDAASSRREAA</sequence>
<feature type="transmembrane region" description="Helical" evidence="2">
    <location>
        <begin position="20"/>
        <end position="39"/>
    </location>
</feature>